<feature type="compositionally biased region" description="Polar residues" evidence="1">
    <location>
        <begin position="468"/>
        <end position="477"/>
    </location>
</feature>
<evidence type="ECO:0000256" key="1">
    <source>
        <dbReference type="SAM" id="MobiDB-lite"/>
    </source>
</evidence>
<name>A0A9Q0R4E5_9MAGN</name>
<feature type="region of interest" description="Disordered" evidence="1">
    <location>
        <begin position="1"/>
        <end position="152"/>
    </location>
</feature>
<feature type="compositionally biased region" description="Low complexity" evidence="1">
    <location>
        <begin position="138"/>
        <end position="152"/>
    </location>
</feature>
<feature type="compositionally biased region" description="Basic and acidic residues" evidence="1">
    <location>
        <begin position="89"/>
        <end position="99"/>
    </location>
</feature>
<evidence type="ECO:0000313" key="3">
    <source>
        <dbReference type="Proteomes" id="UP001141806"/>
    </source>
</evidence>
<reference evidence="2" key="1">
    <citation type="journal article" date="2023" name="Plant J.">
        <title>The genome of the king protea, Protea cynaroides.</title>
        <authorList>
            <person name="Chang J."/>
            <person name="Duong T.A."/>
            <person name="Schoeman C."/>
            <person name="Ma X."/>
            <person name="Roodt D."/>
            <person name="Barker N."/>
            <person name="Li Z."/>
            <person name="Van de Peer Y."/>
            <person name="Mizrachi E."/>
        </authorList>
    </citation>
    <scope>NUCLEOTIDE SEQUENCE</scope>
    <source>
        <tissue evidence="2">Young leaves</tissue>
    </source>
</reference>
<dbReference type="GO" id="GO:0003743">
    <property type="term" value="F:translation initiation factor activity"/>
    <property type="evidence" value="ECO:0007669"/>
    <property type="project" value="InterPro"/>
</dbReference>
<keyword evidence="3" id="KW-1185">Reference proteome</keyword>
<feature type="compositionally biased region" description="Basic residues" evidence="1">
    <location>
        <begin position="631"/>
        <end position="640"/>
    </location>
</feature>
<evidence type="ECO:0000313" key="2">
    <source>
        <dbReference type="EMBL" id="KAJ4982290.1"/>
    </source>
</evidence>
<sequence length="640" mass="70589">MSKKKVFSGSTMTLKDFHGGSIPSDLPLPSAPGVIVRPSDRPGFDRQIPTSWGNPIGRSDHRSRPGSSGTTRNFDDKASLLSHPPHIGRNFDEDERKPLDSVSVPRRTVSDESLLVPPSRPEQKADSTSAGKFTGQISTSVSHSPSAAPSSFPMRFSGAASMGVNAHVQAGTNGQASASSHPNAWGTRKEVVSVCEPLPSAALSGPSAVSRFAQASALDKVSSGRWQSKHPIHQSPVVEVIRFSETESDFHSKDNNEYIGLAPVSEMADQDAMRGRFIEKGRIYDGAHGSPKELPDYERVRSPLYPEAKDRARSPIYQEAKGGSLPIYPNGVRPASTEGKSFGSQTHPSMPPEVVERPKLKLLPRSKPLETTEAPVVEYKQQGYQSGHVEVVNESYVNANPPKPGSAGAEMGYRTAEFPKLNLKARLQPLEQSEESVEKERKTLFGGARPRELVLKERGVDDVAINNLDTTQQPTSTRVKHELKKTVKKPEGSVPSARYGDRAENFTLDQRIARDSERKDHQLDDENTEMQRGSWRNENWRNIRETEKQQERRPEPETWRKPVEQAKLSPPDAPGLRYGKAASALELAQAFSRSISDTKASDRLSGQIDQPGRKQIPFSRLTDTRDFHSGPSRRHQINGY</sequence>
<dbReference type="GO" id="GO:0003729">
    <property type="term" value="F:mRNA binding"/>
    <property type="evidence" value="ECO:0007669"/>
    <property type="project" value="TreeGrafter"/>
</dbReference>
<dbReference type="OrthoDB" id="48651at2759"/>
<dbReference type="Proteomes" id="UP001141806">
    <property type="component" value="Unassembled WGS sequence"/>
</dbReference>
<gene>
    <name evidence="2" type="ORF">NE237_033127</name>
</gene>
<feature type="region of interest" description="Disordered" evidence="1">
    <location>
        <begin position="593"/>
        <end position="640"/>
    </location>
</feature>
<dbReference type="InterPro" id="IPR010433">
    <property type="entry name" value="EIF-4B_pln"/>
</dbReference>
<dbReference type="EMBL" id="JAMYWD010000001">
    <property type="protein sequence ID" value="KAJ4982290.1"/>
    <property type="molecule type" value="Genomic_DNA"/>
</dbReference>
<comment type="caution">
    <text evidence="2">The sequence shown here is derived from an EMBL/GenBank/DDBJ whole genome shotgun (WGS) entry which is preliminary data.</text>
</comment>
<protein>
    <submittedName>
        <fullName evidence="2">Uncharacterized protein</fullName>
    </submittedName>
</protein>
<dbReference type="PANTHER" id="PTHR32091">
    <property type="entry name" value="EUKARYOTIC TRANSLATION INITIATION FACTOR 4B"/>
    <property type="match status" value="1"/>
</dbReference>
<feature type="compositionally biased region" description="Polar residues" evidence="1">
    <location>
        <begin position="126"/>
        <end position="137"/>
    </location>
</feature>
<dbReference type="AlphaFoldDB" id="A0A9Q0R4E5"/>
<accession>A0A9Q0R4E5</accession>
<proteinExistence type="predicted"/>
<dbReference type="PANTHER" id="PTHR32091:SF4">
    <property type="entry name" value="OS07G0546100 PROTEIN"/>
    <property type="match status" value="1"/>
</dbReference>
<organism evidence="2 3">
    <name type="scientific">Protea cynaroides</name>
    <dbReference type="NCBI Taxonomy" id="273540"/>
    <lineage>
        <taxon>Eukaryota</taxon>
        <taxon>Viridiplantae</taxon>
        <taxon>Streptophyta</taxon>
        <taxon>Embryophyta</taxon>
        <taxon>Tracheophyta</taxon>
        <taxon>Spermatophyta</taxon>
        <taxon>Magnoliopsida</taxon>
        <taxon>Proteales</taxon>
        <taxon>Proteaceae</taxon>
        <taxon>Protea</taxon>
    </lineage>
</organism>
<feature type="compositionally biased region" description="Basic and acidic residues" evidence="1">
    <location>
        <begin position="538"/>
        <end position="564"/>
    </location>
</feature>
<feature type="region of interest" description="Disordered" evidence="1">
    <location>
        <begin position="468"/>
        <end position="577"/>
    </location>
</feature>
<feature type="compositionally biased region" description="Basic and acidic residues" evidence="1">
    <location>
        <begin position="511"/>
        <end position="524"/>
    </location>
</feature>